<protein>
    <submittedName>
        <fullName evidence="1">26455_t:CDS:1</fullName>
    </submittedName>
</protein>
<evidence type="ECO:0000313" key="2">
    <source>
        <dbReference type="Proteomes" id="UP000789920"/>
    </source>
</evidence>
<feature type="non-terminal residue" evidence="1">
    <location>
        <position position="1"/>
    </location>
</feature>
<gene>
    <name evidence="1" type="ORF">RPERSI_LOCUS34914</name>
</gene>
<name>A0ACA9SV06_9GLOM</name>
<proteinExistence type="predicted"/>
<feature type="non-terminal residue" evidence="1">
    <location>
        <position position="160"/>
    </location>
</feature>
<evidence type="ECO:0000313" key="1">
    <source>
        <dbReference type="EMBL" id="CAG8848022.1"/>
    </source>
</evidence>
<keyword evidence="2" id="KW-1185">Reference proteome</keyword>
<sequence length="160" mass="18357">ALAVLWDVDDDKLLDLLTMEEKLTTVDSIVQQIARNYKSYFGGTYIDIKAEKVYVNTVNSSATSIITNSPSIIRNNYTDFIEFKPANNSLTILTDRFDEIYVLVKRFKPDNQDFIRVASKYHPTLIVPDKPVPHPSCSNNAKDNRILNRDLIKRKILYGE</sequence>
<organism evidence="1 2">
    <name type="scientific">Racocetra persica</name>
    <dbReference type="NCBI Taxonomy" id="160502"/>
    <lineage>
        <taxon>Eukaryota</taxon>
        <taxon>Fungi</taxon>
        <taxon>Fungi incertae sedis</taxon>
        <taxon>Mucoromycota</taxon>
        <taxon>Glomeromycotina</taxon>
        <taxon>Glomeromycetes</taxon>
        <taxon>Diversisporales</taxon>
        <taxon>Gigasporaceae</taxon>
        <taxon>Racocetra</taxon>
    </lineage>
</organism>
<reference evidence="1" key="1">
    <citation type="submission" date="2021-06" db="EMBL/GenBank/DDBJ databases">
        <authorList>
            <person name="Kallberg Y."/>
            <person name="Tangrot J."/>
            <person name="Rosling A."/>
        </authorList>
    </citation>
    <scope>NUCLEOTIDE SEQUENCE</scope>
    <source>
        <strain evidence="1">MA461A</strain>
    </source>
</reference>
<dbReference type="Proteomes" id="UP000789920">
    <property type="component" value="Unassembled WGS sequence"/>
</dbReference>
<accession>A0ACA9SV06</accession>
<dbReference type="EMBL" id="CAJVQC010158805">
    <property type="protein sequence ID" value="CAG8848022.1"/>
    <property type="molecule type" value="Genomic_DNA"/>
</dbReference>
<comment type="caution">
    <text evidence="1">The sequence shown here is derived from an EMBL/GenBank/DDBJ whole genome shotgun (WGS) entry which is preliminary data.</text>
</comment>